<feature type="transmembrane region" description="Helical" evidence="6">
    <location>
        <begin position="82"/>
        <end position="105"/>
    </location>
</feature>
<feature type="transmembrane region" description="Helical" evidence="6">
    <location>
        <begin position="26"/>
        <end position="45"/>
    </location>
</feature>
<feature type="transmembrane region" description="Helical" evidence="6">
    <location>
        <begin position="168"/>
        <end position="184"/>
    </location>
</feature>
<dbReference type="Pfam" id="PF01027">
    <property type="entry name" value="Bax1-I"/>
    <property type="match status" value="1"/>
</dbReference>
<dbReference type="AlphaFoldDB" id="A0A0D6A4F3"/>
<dbReference type="PATRIC" id="fig|1600.4.peg.1330"/>
<feature type="transmembrane region" description="Helical" evidence="6">
    <location>
        <begin position="144"/>
        <end position="161"/>
    </location>
</feature>
<evidence type="ECO:0000256" key="3">
    <source>
        <dbReference type="ARBA" id="ARBA00022692"/>
    </source>
</evidence>
<dbReference type="Proteomes" id="UP000035709">
    <property type="component" value="Chromosome"/>
</dbReference>
<evidence type="ECO:0000256" key="4">
    <source>
        <dbReference type="ARBA" id="ARBA00022989"/>
    </source>
</evidence>
<evidence type="ECO:0000256" key="5">
    <source>
        <dbReference type="ARBA" id="ARBA00023136"/>
    </source>
</evidence>
<comment type="similarity">
    <text evidence="2 6">Belongs to the BI1 family.</text>
</comment>
<proteinExistence type="inferred from homology"/>
<keyword evidence="8" id="KW-1185">Reference proteome</keyword>
<feature type="transmembrane region" description="Helical" evidence="6">
    <location>
        <begin position="57"/>
        <end position="76"/>
    </location>
</feature>
<name>A0A0D6A4F3_9LACO</name>
<dbReference type="RefSeq" id="WP_060459689.1">
    <property type="nucleotide sequence ID" value="NZ_AP014808.1"/>
</dbReference>
<dbReference type="CDD" id="cd10432">
    <property type="entry name" value="BI-1-like_bacterial"/>
    <property type="match status" value="1"/>
</dbReference>
<dbReference type="GO" id="GO:0016020">
    <property type="term" value="C:membrane"/>
    <property type="evidence" value="ECO:0007669"/>
    <property type="project" value="UniProtKB-SubCell"/>
</dbReference>
<dbReference type="OrthoDB" id="9793828at2"/>
<dbReference type="PANTHER" id="PTHR23291">
    <property type="entry name" value="BAX INHIBITOR-RELATED"/>
    <property type="match status" value="1"/>
</dbReference>
<evidence type="ECO:0000256" key="6">
    <source>
        <dbReference type="RuleBase" id="RU004379"/>
    </source>
</evidence>
<organism evidence="7 8">
    <name type="scientific">Lactobacillus acetotolerans</name>
    <dbReference type="NCBI Taxonomy" id="1600"/>
    <lineage>
        <taxon>Bacteria</taxon>
        <taxon>Bacillati</taxon>
        <taxon>Bacillota</taxon>
        <taxon>Bacilli</taxon>
        <taxon>Lactobacillales</taxon>
        <taxon>Lactobacillaceae</taxon>
        <taxon>Lactobacillus</taxon>
    </lineage>
</organism>
<sequence length="236" mass="26171">MDNFSTEPQRRQVHDVTEVNRFLTKLYSVMGLAVLVSALTAYLTMTVFRSAVMKMPVAMMWIILLVPFGLAIGISFKANRNPAASFIMLMILSIIYGFEFSLLAGYYTGTQITTAFVSSAAVFIAMACFGSFTHKDLANWESYLSAALIGLLVALIVNMFLKNPMVDYIFSIIGVIIFTGLTASDAQRMKDIYNNFGDQVSTNGLAILGALQLYLDFINIFMFLLEIFGMGGNDRR</sequence>
<accession>A0A0D6A4F3</accession>
<evidence type="ECO:0000313" key="7">
    <source>
        <dbReference type="EMBL" id="BAQ57692.1"/>
    </source>
</evidence>
<evidence type="ECO:0000313" key="8">
    <source>
        <dbReference type="Proteomes" id="UP000035709"/>
    </source>
</evidence>
<dbReference type="PANTHER" id="PTHR23291:SF50">
    <property type="entry name" value="PROTEIN LIFEGUARD 4"/>
    <property type="match status" value="1"/>
</dbReference>
<keyword evidence="4 6" id="KW-1133">Transmembrane helix</keyword>
<keyword evidence="5 6" id="KW-0472">Membrane</keyword>
<evidence type="ECO:0000256" key="2">
    <source>
        <dbReference type="ARBA" id="ARBA00010350"/>
    </source>
</evidence>
<dbReference type="STRING" id="1600.LBAT_1303"/>
<feature type="transmembrane region" description="Helical" evidence="6">
    <location>
        <begin position="112"/>
        <end position="132"/>
    </location>
</feature>
<dbReference type="KEGG" id="lae:LBAT_1303"/>
<feature type="transmembrane region" description="Helical" evidence="6">
    <location>
        <begin position="204"/>
        <end position="228"/>
    </location>
</feature>
<gene>
    <name evidence="7" type="ORF">LBAT_1303</name>
</gene>
<keyword evidence="3 6" id="KW-0812">Transmembrane</keyword>
<dbReference type="EMBL" id="AP014808">
    <property type="protein sequence ID" value="BAQ57692.1"/>
    <property type="molecule type" value="Genomic_DNA"/>
</dbReference>
<dbReference type="InterPro" id="IPR006214">
    <property type="entry name" value="Bax_inhibitor_1-related"/>
</dbReference>
<reference evidence="7 8" key="1">
    <citation type="submission" date="2015-03" db="EMBL/GenBank/DDBJ databases">
        <title>Complete genome sequence of Lactobacillus acetotolerans NBRC 13120.</title>
        <authorList>
            <person name="Toh H."/>
            <person name="Morita H."/>
            <person name="Fujita N."/>
        </authorList>
    </citation>
    <scope>NUCLEOTIDE SEQUENCE [LARGE SCALE GENOMIC DNA]</scope>
    <source>
        <strain evidence="7 8">NBRC 13120</strain>
    </source>
</reference>
<protein>
    <submittedName>
        <fullName evidence="7">Uncharacterized protein</fullName>
    </submittedName>
</protein>
<evidence type="ECO:0000256" key="1">
    <source>
        <dbReference type="ARBA" id="ARBA00004141"/>
    </source>
</evidence>
<comment type="subcellular location">
    <subcellularLocation>
        <location evidence="1">Membrane</location>
        <topology evidence="1">Multi-pass membrane protein</topology>
    </subcellularLocation>
</comment>